<dbReference type="EMBL" id="VJVZ01000004">
    <property type="protein sequence ID" value="TRW25267.1"/>
    <property type="molecule type" value="Genomic_DNA"/>
</dbReference>
<feature type="domain" description="VOC" evidence="1">
    <location>
        <begin position="4"/>
        <end position="125"/>
    </location>
</feature>
<evidence type="ECO:0000313" key="3">
    <source>
        <dbReference type="Proteomes" id="UP000320643"/>
    </source>
</evidence>
<dbReference type="Gene3D" id="3.10.180.10">
    <property type="entry name" value="2,3-Dihydroxybiphenyl 1,2-Dioxygenase, domain 1"/>
    <property type="match status" value="1"/>
</dbReference>
<dbReference type="RefSeq" id="WP_143372848.1">
    <property type="nucleotide sequence ID" value="NZ_VJVZ01000004.1"/>
</dbReference>
<name>A0A552V4A0_9FLAO</name>
<protein>
    <submittedName>
        <fullName evidence="2">VOC family protein</fullName>
    </submittedName>
</protein>
<dbReference type="Proteomes" id="UP000320643">
    <property type="component" value="Unassembled WGS sequence"/>
</dbReference>
<dbReference type="PROSITE" id="PS51819">
    <property type="entry name" value="VOC"/>
    <property type="match status" value="1"/>
</dbReference>
<dbReference type="AlphaFoldDB" id="A0A552V4A0"/>
<gene>
    <name evidence="2" type="ORF">FMM05_08150</name>
</gene>
<dbReference type="SUPFAM" id="SSF54593">
    <property type="entry name" value="Glyoxalase/Bleomycin resistance protein/Dihydroxybiphenyl dioxygenase"/>
    <property type="match status" value="1"/>
</dbReference>
<evidence type="ECO:0000313" key="2">
    <source>
        <dbReference type="EMBL" id="TRW25267.1"/>
    </source>
</evidence>
<comment type="caution">
    <text evidence="2">The sequence shown here is derived from an EMBL/GenBank/DDBJ whole genome shotgun (WGS) entry which is preliminary data.</text>
</comment>
<dbReference type="InterPro" id="IPR004360">
    <property type="entry name" value="Glyas_Fos-R_dOase_dom"/>
</dbReference>
<dbReference type="OrthoDB" id="9804907at2"/>
<accession>A0A552V4A0</accession>
<proteinExistence type="predicted"/>
<dbReference type="InterPro" id="IPR037523">
    <property type="entry name" value="VOC_core"/>
</dbReference>
<dbReference type="InterPro" id="IPR029068">
    <property type="entry name" value="Glyas_Bleomycin-R_OHBP_Dase"/>
</dbReference>
<sequence>MFKDVKAFSGYSANDLEAAKKFYGDTLGLQVKTGIEGILELHIAGSSPVIIYPKENHEPATFTVLNFPVPDVEEAVADLKAKGVVFESYDLPNFKTGDDNIFRGGGPLIAWFKDPAGNILSVLEE</sequence>
<keyword evidence="3" id="KW-1185">Reference proteome</keyword>
<dbReference type="Pfam" id="PF00903">
    <property type="entry name" value="Glyoxalase"/>
    <property type="match status" value="1"/>
</dbReference>
<organism evidence="2 3">
    <name type="scientific">Flavobacterium zepuense</name>
    <dbReference type="NCBI Taxonomy" id="2593302"/>
    <lineage>
        <taxon>Bacteria</taxon>
        <taxon>Pseudomonadati</taxon>
        <taxon>Bacteroidota</taxon>
        <taxon>Flavobacteriia</taxon>
        <taxon>Flavobacteriales</taxon>
        <taxon>Flavobacteriaceae</taxon>
        <taxon>Flavobacterium</taxon>
    </lineage>
</organism>
<reference evidence="2 3" key="1">
    <citation type="submission" date="2019-07" db="EMBL/GenBank/DDBJ databases">
        <title>Flavobacterium sp. nov., isolated from glacier ice.</title>
        <authorList>
            <person name="Liu Q."/>
            <person name="Xin Y.-H."/>
        </authorList>
    </citation>
    <scope>NUCLEOTIDE SEQUENCE [LARGE SCALE GENOMIC DNA]</scope>
    <source>
        <strain evidence="2 3">ZT4R6</strain>
    </source>
</reference>
<evidence type="ECO:0000259" key="1">
    <source>
        <dbReference type="PROSITE" id="PS51819"/>
    </source>
</evidence>